<keyword evidence="3" id="KW-0238">DNA-binding</keyword>
<dbReference type="EMBL" id="AVBF01000087">
    <property type="protein sequence ID" value="KGP71047.1"/>
    <property type="molecule type" value="Genomic_DNA"/>
</dbReference>
<dbReference type="GO" id="GO:0003677">
    <property type="term" value="F:DNA binding"/>
    <property type="evidence" value="ECO:0007669"/>
    <property type="project" value="UniProtKB-KW"/>
</dbReference>
<dbReference type="SUPFAM" id="SSF88659">
    <property type="entry name" value="Sigma3 and sigma4 domains of RNA polymerase sigma factors"/>
    <property type="match status" value="1"/>
</dbReference>
<dbReference type="Proteomes" id="UP000030147">
    <property type="component" value="Unassembled WGS sequence"/>
</dbReference>
<keyword evidence="4" id="KW-0804">Transcription</keyword>
<dbReference type="NCBIfam" id="TIGR02937">
    <property type="entry name" value="sigma70-ECF"/>
    <property type="match status" value="1"/>
</dbReference>
<keyword evidence="1" id="KW-0805">Transcription regulation</keyword>
<dbReference type="OrthoDB" id="2942336at2"/>
<keyword evidence="2" id="KW-0731">Sigma factor</keyword>
<evidence type="ECO:0000259" key="5">
    <source>
        <dbReference type="Pfam" id="PF04545"/>
    </source>
</evidence>
<proteinExistence type="predicted"/>
<reference evidence="6 7" key="1">
    <citation type="journal article" date="2015" name="Stand. Genomic Sci.">
        <title>High quality draft genome sequence of the moderately halophilic bacterium Pontibacillus yanchengensis Y32(T) and comparison among Pontibacillus genomes.</title>
        <authorList>
            <person name="Huang J."/>
            <person name="Qiao Z.X."/>
            <person name="Tang J.W."/>
            <person name="Wang G."/>
        </authorList>
    </citation>
    <scope>NUCLEOTIDE SEQUENCE [LARGE SCALE GENOMIC DNA]</scope>
    <source>
        <strain evidence="6 7">Y32</strain>
    </source>
</reference>
<dbReference type="AlphaFoldDB" id="A0A0A2T5H2"/>
<comment type="caution">
    <text evidence="6">The sequence shown here is derived from an EMBL/GenBank/DDBJ whole genome shotgun (WGS) entry which is preliminary data.</text>
</comment>
<dbReference type="PANTHER" id="PTHR30385:SF7">
    <property type="entry name" value="RNA POLYMERASE SIGMA FACTOR FLIA"/>
    <property type="match status" value="1"/>
</dbReference>
<dbReference type="GO" id="GO:0016987">
    <property type="term" value="F:sigma factor activity"/>
    <property type="evidence" value="ECO:0007669"/>
    <property type="project" value="UniProtKB-KW"/>
</dbReference>
<dbReference type="CDD" id="cd06171">
    <property type="entry name" value="Sigma70_r4"/>
    <property type="match status" value="1"/>
</dbReference>
<evidence type="ECO:0000256" key="2">
    <source>
        <dbReference type="ARBA" id="ARBA00023082"/>
    </source>
</evidence>
<dbReference type="Gene3D" id="1.20.140.160">
    <property type="match status" value="1"/>
</dbReference>
<dbReference type="GO" id="GO:0006352">
    <property type="term" value="P:DNA-templated transcription initiation"/>
    <property type="evidence" value="ECO:0007669"/>
    <property type="project" value="InterPro"/>
</dbReference>
<dbReference type="InterPro" id="IPR013324">
    <property type="entry name" value="RNA_pol_sigma_r3/r4-like"/>
</dbReference>
<protein>
    <recommendedName>
        <fullName evidence="5">RNA polymerase sigma-70 region 4 domain-containing protein</fullName>
    </recommendedName>
</protein>
<dbReference type="InterPro" id="IPR007630">
    <property type="entry name" value="RNA_pol_sigma70_r4"/>
</dbReference>
<evidence type="ECO:0000256" key="3">
    <source>
        <dbReference type="ARBA" id="ARBA00023125"/>
    </source>
</evidence>
<dbReference type="RefSeq" id="WP_036824014.1">
    <property type="nucleotide sequence ID" value="NZ_AVBF01000087.1"/>
</dbReference>
<name>A0A0A2T5H2_9BACI</name>
<feature type="domain" description="RNA polymerase sigma-70 region 4" evidence="5">
    <location>
        <begin position="125"/>
        <end position="173"/>
    </location>
</feature>
<dbReference type="Pfam" id="PF04545">
    <property type="entry name" value="Sigma70_r4"/>
    <property type="match status" value="1"/>
</dbReference>
<dbReference type="PANTHER" id="PTHR30385">
    <property type="entry name" value="SIGMA FACTOR F FLAGELLAR"/>
    <property type="match status" value="1"/>
</dbReference>
<sequence>MYLLEEGVINDPLLKSFLKNENNLKLFRNYQENPTQENAIILDDSFKNFRTKIRAITYLSKAIHYKAIHYDQEIRKKQKNYLTNLDEPITEDNTMKDFITSETTSGYMTPKNLEESVQLLELKDAIKKLTSRESEILYMLIYVGYTEQEIAERFGVSQQSISKSKRKSLEKLRRELDESGSYC</sequence>
<evidence type="ECO:0000313" key="7">
    <source>
        <dbReference type="Proteomes" id="UP000030147"/>
    </source>
</evidence>
<gene>
    <name evidence="6" type="ORF">N782_01695</name>
</gene>
<dbReference type="InterPro" id="IPR014284">
    <property type="entry name" value="RNA_pol_sigma-70_dom"/>
</dbReference>
<evidence type="ECO:0000256" key="1">
    <source>
        <dbReference type="ARBA" id="ARBA00023015"/>
    </source>
</evidence>
<organism evidence="6 7">
    <name type="scientific">Pontibacillus yanchengensis Y32</name>
    <dbReference type="NCBI Taxonomy" id="1385514"/>
    <lineage>
        <taxon>Bacteria</taxon>
        <taxon>Bacillati</taxon>
        <taxon>Bacillota</taxon>
        <taxon>Bacilli</taxon>
        <taxon>Bacillales</taxon>
        <taxon>Bacillaceae</taxon>
        <taxon>Pontibacillus</taxon>
    </lineage>
</organism>
<keyword evidence="7" id="KW-1185">Reference proteome</keyword>
<dbReference type="STRING" id="1385514.N782_01695"/>
<dbReference type="eggNOG" id="COG1191">
    <property type="taxonomic scope" value="Bacteria"/>
</dbReference>
<accession>A0A0A2T5H2</accession>
<evidence type="ECO:0000313" key="6">
    <source>
        <dbReference type="EMBL" id="KGP71047.1"/>
    </source>
</evidence>
<evidence type="ECO:0000256" key="4">
    <source>
        <dbReference type="ARBA" id="ARBA00023163"/>
    </source>
</evidence>